<dbReference type="EMBL" id="CABFVH010000017">
    <property type="protein sequence ID" value="VUF13178.1"/>
    <property type="molecule type" value="Genomic_DNA"/>
</dbReference>
<feature type="signal peptide" evidence="1">
    <location>
        <begin position="1"/>
        <end position="33"/>
    </location>
</feature>
<evidence type="ECO:0000313" key="4">
    <source>
        <dbReference type="Proteomes" id="UP000401717"/>
    </source>
</evidence>
<evidence type="ECO:0000256" key="1">
    <source>
        <dbReference type="SAM" id="SignalP"/>
    </source>
</evidence>
<proteinExistence type="predicted"/>
<keyword evidence="5" id="KW-1185">Reference proteome</keyword>
<keyword evidence="1" id="KW-0732">Signal</keyword>
<organism evidence="3 4">
    <name type="scientific">Methylobacterium dankookense</name>
    <dbReference type="NCBI Taxonomy" id="560405"/>
    <lineage>
        <taxon>Bacteria</taxon>
        <taxon>Pseudomonadati</taxon>
        <taxon>Pseudomonadota</taxon>
        <taxon>Alphaproteobacteria</taxon>
        <taxon>Hyphomicrobiales</taxon>
        <taxon>Methylobacteriaceae</taxon>
        <taxon>Methylobacterium</taxon>
    </lineage>
</organism>
<reference evidence="2" key="2">
    <citation type="journal article" date="2021" name="Front. Microbiol.">
        <title>Comprehensive Comparative Genomics and Phenotyping of Methylobacterium Species.</title>
        <authorList>
            <person name="Alessa O."/>
            <person name="Ogura Y."/>
            <person name="Fujitani Y."/>
            <person name="Takami H."/>
            <person name="Hayashi T."/>
            <person name="Sahin N."/>
            <person name="Tani A."/>
        </authorList>
    </citation>
    <scope>NUCLEOTIDE SEQUENCE</scope>
    <source>
        <strain evidence="2">DSM 22415</strain>
    </source>
</reference>
<name>A0A564FZL9_9HYPH</name>
<feature type="chain" id="PRO_5021738671" evidence="1">
    <location>
        <begin position="34"/>
        <end position="94"/>
    </location>
</feature>
<dbReference type="AlphaFoldDB" id="A0A564FZL9"/>
<evidence type="ECO:0000313" key="2">
    <source>
        <dbReference type="EMBL" id="GJD58497.1"/>
    </source>
</evidence>
<dbReference type="Proteomes" id="UP000401717">
    <property type="component" value="Unassembled WGS sequence"/>
</dbReference>
<reference evidence="3 4" key="1">
    <citation type="submission" date="2019-06" db="EMBL/GenBank/DDBJ databases">
        <authorList>
            <person name="Rodrigo-Torres L."/>
            <person name="Arahal R. D."/>
            <person name="Lucena T."/>
        </authorList>
    </citation>
    <scope>NUCLEOTIDE SEQUENCE [LARGE SCALE GENOMIC DNA]</scope>
    <source>
        <strain evidence="3 4">SW08-7</strain>
    </source>
</reference>
<sequence length="94" mass="10108">MPVVRAASIKVVTLRNSLLAIVLIVASAGPTLASEPPVQGPADAACREQARSQVFMAPNPNRLSLWDLGSQIWHTCMASYHASGPNPGRQEQRF</sequence>
<evidence type="ECO:0000313" key="5">
    <source>
        <dbReference type="Proteomes" id="UP001055303"/>
    </source>
</evidence>
<gene>
    <name evidence="2" type="ORF">IFDJLNFL_4418</name>
    <name evidence="3" type="ORF">MTDSW087_02877</name>
</gene>
<dbReference type="Proteomes" id="UP001055303">
    <property type="component" value="Unassembled WGS sequence"/>
</dbReference>
<protein>
    <submittedName>
        <fullName evidence="3">Uncharacterized protein</fullName>
    </submittedName>
</protein>
<evidence type="ECO:0000313" key="3">
    <source>
        <dbReference type="EMBL" id="VUF13178.1"/>
    </source>
</evidence>
<reference evidence="2" key="3">
    <citation type="submission" date="2021-08" db="EMBL/GenBank/DDBJ databases">
        <authorList>
            <person name="Tani A."/>
            <person name="Ola A."/>
            <person name="Ogura Y."/>
            <person name="Katsura K."/>
            <person name="Hayashi T."/>
        </authorList>
    </citation>
    <scope>NUCLEOTIDE SEQUENCE</scope>
    <source>
        <strain evidence="2">DSM 22415</strain>
    </source>
</reference>
<accession>A0A564FZL9</accession>
<dbReference type="EMBL" id="BPQI01000152">
    <property type="protein sequence ID" value="GJD58497.1"/>
    <property type="molecule type" value="Genomic_DNA"/>
</dbReference>